<sequence>MASNRRLRKTAGISGDQKAPGAKLPAHPGHSNTSRTPTSFSLTLHDAKEGYGLKWHTLLIRNRPAGNMLRLTLVALAMIACRLISSN</sequence>
<dbReference type="EMBL" id="KN822210">
    <property type="protein sequence ID" value="KIM52458.1"/>
    <property type="molecule type" value="Genomic_DNA"/>
</dbReference>
<name>A0A0C2YRW1_9AGAM</name>
<reference evidence="3" key="2">
    <citation type="submission" date="2015-01" db="EMBL/GenBank/DDBJ databases">
        <title>Evolutionary Origins and Diversification of the Mycorrhizal Mutualists.</title>
        <authorList>
            <consortium name="DOE Joint Genome Institute"/>
            <consortium name="Mycorrhizal Genomics Consortium"/>
            <person name="Kohler A."/>
            <person name="Kuo A."/>
            <person name="Nagy L.G."/>
            <person name="Floudas D."/>
            <person name="Copeland A."/>
            <person name="Barry K.W."/>
            <person name="Cichocki N."/>
            <person name="Veneault-Fourrey C."/>
            <person name="LaButti K."/>
            <person name="Lindquist E.A."/>
            <person name="Lipzen A."/>
            <person name="Lundell T."/>
            <person name="Morin E."/>
            <person name="Murat C."/>
            <person name="Riley R."/>
            <person name="Ohm R."/>
            <person name="Sun H."/>
            <person name="Tunlid A."/>
            <person name="Henrissat B."/>
            <person name="Grigoriev I.V."/>
            <person name="Hibbett D.S."/>
            <person name="Martin F."/>
        </authorList>
    </citation>
    <scope>NUCLEOTIDE SEQUENCE [LARGE SCALE GENOMIC DNA]</scope>
    <source>
        <strain evidence="3">Foug A</strain>
    </source>
</reference>
<feature type="region of interest" description="Disordered" evidence="1">
    <location>
        <begin position="1"/>
        <end position="39"/>
    </location>
</feature>
<dbReference type="HOGENOM" id="CLU_2484630_0_0_1"/>
<proteinExistence type="predicted"/>
<evidence type="ECO:0000256" key="1">
    <source>
        <dbReference type="SAM" id="MobiDB-lite"/>
    </source>
</evidence>
<gene>
    <name evidence="2" type="ORF">SCLCIDRAFT_1223735</name>
</gene>
<dbReference type="InParanoid" id="A0A0C2YRW1"/>
<organism evidence="2 3">
    <name type="scientific">Scleroderma citrinum Foug A</name>
    <dbReference type="NCBI Taxonomy" id="1036808"/>
    <lineage>
        <taxon>Eukaryota</taxon>
        <taxon>Fungi</taxon>
        <taxon>Dikarya</taxon>
        <taxon>Basidiomycota</taxon>
        <taxon>Agaricomycotina</taxon>
        <taxon>Agaricomycetes</taxon>
        <taxon>Agaricomycetidae</taxon>
        <taxon>Boletales</taxon>
        <taxon>Sclerodermatineae</taxon>
        <taxon>Sclerodermataceae</taxon>
        <taxon>Scleroderma</taxon>
    </lineage>
</organism>
<feature type="compositionally biased region" description="Polar residues" evidence="1">
    <location>
        <begin position="30"/>
        <end position="39"/>
    </location>
</feature>
<evidence type="ECO:0000313" key="2">
    <source>
        <dbReference type="EMBL" id="KIM52458.1"/>
    </source>
</evidence>
<reference evidence="2 3" key="1">
    <citation type="submission" date="2014-04" db="EMBL/GenBank/DDBJ databases">
        <authorList>
            <consortium name="DOE Joint Genome Institute"/>
            <person name="Kuo A."/>
            <person name="Kohler A."/>
            <person name="Nagy L.G."/>
            <person name="Floudas D."/>
            <person name="Copeland A."/>
            <person name="Barry K.W."/>
            <person name="Cichocki N."/>
            <person name="Veneault-Fourrey C."/>
            <person name="LaButti K."/>
            <person name="Lindquist E.A."/>
            <person name="Lipzen A."/>
            <person name="Lundell T."/>
            <person name="Morin E."/>
            <person name="Murat C."/>
            <person name="Sun H."/>
            <person name="Tunlid A."/>
            <person name="Henrissat B."/>
            <person name="Grigoriev I.V."/>
            <person name="Hibbett D.S."/>
            <person name="Martin F."/>
            <person name="Nordberg H.P."/>
            <person name="Cantor M.N."/>
            <person name="Hua S.X."/>
        </authorList>
    </citation>
    <scope>NUCLEOTIDE SEQUENCE [LARGE SCALE GENOMIC DNA]</scope>
    <source>
        <strain evidence="2 3">Foug A</strain>
    </source>
</reference>
<keyword evidence="3" id="KW-1185">Reference proteome</keyword>
<dbReference type="Proteomes" id="UP000053989">
    <property type="component" value="Unassembled WGS sequence"/>
</dbReference>
<protein>
    <submittedName>
        <fullName evidence="2">Uncharacterized protein</fullName>
    </submittedName>
</protein>
<evidence type="ECO:0000313" key="3">
    <source>
        <dbReference type="Proteomes" id="UP000053989"/>
    </source>
</evidence>
<dbReference type="AlphaFoldDB" id="A0A0C2YRW1"/>
<accession>A0A0C2YRW1</accession>